<keyword evidence="7" id="KW-1185">Reference proteome</keyword>
<evidence type="ECO:0000313" key="6">
    <source>
        <dbReference type="Ensembl" id="ENSSORP00005035963.1"/>
    </source>
</evidence>
<dbReference type="InterPro" id="IPR007110">
    <property type="entry name" value="Ig-like_dom"/>
</dbReference>
<evidence type="ECO:0000256" key="2">
    <source>
        <dbReference type="ARBA" id="ARBA00022490"/>
    </source>
</evidence>
<dbReference type="Gene3D" id="2.60.40.10">
    <property type="entry name" value="Immunoglobulins"/>
    <property type="match status" value="1"/>
</dbReference>
<keyword evidence="2" id="KW-0963">Cytoplasm</keyword>
<dbReference type="Ensembl" id="ENSSORT00005036919.1">
    <property type="protein sequence ID" value="ENSSORP00005035963.1"/>
    <property type="gene ID" value="ENSSORG00005016970.1"/>
</dbReference>
<dbReference type="Pfam" id="PF07679">
    <property type="entry name" value="I-set"/>
    <property type="match status" value="1"/>
</dbReference>
<name>A0A673B686_9TELE</name>
<reference evidence="6" key="3">
    <citation type="submission" date="2025-09" db="UniProtKB">
        <authorList>
            <consortium name="Ensembl"/>
        </authorList>
    </citation>
    <scope>IDENTIFICATION</scope>
</reference>
<feature type="domain" description="Ig-like" evidence="5">
    <location>
        <begin position="43"/>
        <end position="139"/>
    </location>
</feature>
<protein>
    <recommendedName>
        <fullName evidence="5">Ig-like domain-containing protein</fullName>
    </recommendedName>
</protein>
<keyword evidence="4" id="KW-1015">Disulfide bond</keyword>
<reference evidence="6" key="1">
    <citation type="submission" date="2019-06" db="EMBL/GenBank/DDBJ databases">
        <authorList>
            <consortium name="Wellcome Sanger Institute Data Sharing"/>
        </authorList>
    </citation>
    <scope>NUCLEOTIDE SEQUENCE [LARGE SCALE GENOMIC DNA]</scope>
</reference>
<keyword evidence="3" id="KW-0597">Phosphoprotein</keyword>
<dbReference type="InParanoid" id="A0A673B686"/>
<dbReference type="PANTHER" id="PTHR35971:SF5">
    <property type="entry name" value="OBSCURIN LIKE CYTOSKELETAL ADAPTOR 1"/>
    <property type="match status" value="1"/>
</dbReference>
<dbReference type="AlphaFoldDB" id="A0A673B686"/>
<dbReference type="InterPro" id="IPR052385">
    <property type="entry name" value="Obscurin/Obscurin-like_Reg"/>
</dbReference>
<reference evidence="6" key="2">
    <citation type="submission" date="2025-08" db="UniProtKB">
        <authorList>
            <consortium name="Ensembl"/>
        </authorList>
    </citation>
    <scope>IDENTIFICATION</scope>
</reference>
<organism evidence="6 7">
    <name type="scientific">Sphaeramia orbicularis</name>
    <name type="common">orbiculate cardinalfish</name>
    <dbReference type="NCBI Taxonomy" id="375764"/>
    <lineage>
        <taxon>Eukaryota</taxon>
        <taxon>Metazoa</taxon>
        <taxon>Chordata</taxon>
        <taxon>Craniata</taxon>
        <taxon>Vertebrata</taxon>
        <taxon>Euteleostomi</taxon>
        <taxon>Actinopterygii</taxon>
        <taxon>Neopterygii</taxon>
        <taxon>Teleostei</taxon>
        <taxon>Neoteleostei</taxon>
        <taxon>Acanthomorphata</taxon>
        <taxon>Gobiaria</taxon>
        <taxon>Kurtiformes</taxon>
        <taxon>Apogonoidei</taxon>
        <taxon>Apogonidae</taxon>
        <taxon>Apogoninae</taxon>
        <taxon>Sphaeramia</taxon>
    </lineage>
</organism>
<dbReference type="Proteomes" id="UP000472271">
    <property type="component" value="Chromosome 21"/>
</dbReference>
<dbReference type="SUPFAM" id="SSF48726">
    <property type="entry name" value="Immunoglobulin"/>
    <property type="match status" value="1"/>
</dbReference>
<evidence type="ECO:0000256" key="3">
    <source>
        <dbReference type="ARBA" id="ARBA00022553"/>
    </source>
</evidence>
<dbReference type="InterPro" id="IPR036179">
    <property type="entry name" value="Ig-like_dom_sf"/>
</dbReference>
<proteinExistence type="predicted"/>
<evidence type="ECO:0000256" key="4">
    <source>
        <dbReference type="ARBA" id="ARBA00023157"/>
    </source>
</evidence>
<comment type="subcellular location">
    <subcellularLocation>
        <location evidence="1">Cytoplasm</location>
    </subcellularLocation>
</comment>
<evidence type="ECO:0000256" key="1">
    <source>
        <dbReference type="ARBA" id="ARBA00004496"/>
    </source>
</evidence>
<dbReference type="PANTHER" id="PTHR35971">
    <property type="entry name" value="SI:DKEY-31G6.6"/>
    <property type="match status" value="1"/>
</dbReference>
<evidence type="ECO:0000259" key="5">
    <source>
        <dbReference type="PROSITE" id="PS50835"/>
    </source>
</evidence>
<dbReference type="GO" id="GO:0005737">
    <property type="term" value="C:cytoplasm"/>
    <property type="evidence" value="ECO:0007669"/>
    <property type="project" value="UniProtKB-SubCell"/>
</dbReference>
<sequence length="139" mass="15422">HVHHSGLSDCTSVNFLIYVQQLDFIFFFARCPFPQIWVLFSCPEFPMLAAPVTCSTVFDVERSKSLEVGKPLELECEVADSAVPVCWYKDGVKLFPQNGWDMQSKGTMRRLIIPSAELLHSGSFVAIVTLTGCCGDAVT</sequence>
<dbReference type="PROSITE" id="PS50835">
    <property type="entry name" value="IG_LIKE"/>
    <property type="match status" value="1"/>
</dbReference>
<accession>A0A673B686</accession>
<dbReference type="InterPro" id="IPR013783">
    <property type="entry name" value="Ig-like_fold"/>
</dbReference>
<dbReference type="InterPro" id="IPR013098">
    <property type="entry name" value="Ig_I-set"/>
</dbReference>
<evidence type="ECO:0000313" key="7">
    <source>
        <dbReference type="Proteomes" id="UP000472271"/>
    </source>
</evidence>